<dbReference type="GO" id="GO:0042742">
    <property type="term" value="P:defense response to bacterium"/>
    <property type="evidence" value="ECO:0007669"/>
    <property type="project" value="UniProtKB-KW"/>
</dbReference>
<comment type="caution">
    <text evidence="3">The sequence shown here is derived from an EMBL/GenBank/DDBJ whole genome shotgun (WGS) entry which is preliminary data.</text>
</comment>
<dbReference type="GO" id="GO:0031640">
    <property type="term" value="P:killing of cells of another organism"/>
    <property type="evidence" value="ECO:0007669"/>
    <property type="project" value="UniProtKB-KW"/>
</dbReference>
<sequence>MPENPMLPRELLDMIRRHEGYRARPYVCSAGKITIGVGHNLTDKGLPSHIIEELFLLDVTDAIKDAEDCVQNIRFLSEPRQNVIVDMVFNLGKTRFLKFVKFIAAVERNDFQDAAVEMLNSRWYAQVGSRAKRLRQMMLEG</sequence>
<proteinExistence type="predicted"/>
<dbReference type="InterPro" id="IPR052619">
    <property type="entry name" value="Phage_lysozyme-like"/>
</dbReference>
<evidence type="ECO:0000256" key="1">
    <source>
        <dbReference type="ARBA" id="ARBA00022529"/>
    </source>
</evidence>
<organism evidence="3">
    <name type="scientific">marine sediment metagenome</name>
    <dbReference type="NCBI Taxonomy" id="412755"/>
    <lineage>
        <taxon>unclassified sequences</taxon>
        <taxon>metagenomes</taxon>
        <taxon>ecological metagenomes</taxon>
    </lineage>
</organism>
<reference evidence="3" key="1">
    <citation type="journal article" date="2015" name="Nature">
        <title>Complex archaea that bridge the gap between prokaryotes and eukaryotes.</title>
        <authorList>
            <person name="Spang A."/>
            <person name="Saw J.H."/>
            <person name="Jorgensen S.L."/>
            <person name="Zaremba-Niedzwiedzka K."/>
            <person name="Martijn J."/>
            <person name="Lind A.E."/>
            <person name="van Eijk R."/>
            <person name="Schleper C."/>
            <person name="Guy L."/>
            <person name="Ettema T.J."/>
        </authorList>
    </citation>
    <scope>NUCLEOTIDE SEQUENCE</scope>
</reference>
<dbReference type="PANTHER" id="PTHR37406">
    <property type="entry name" value="T4-TYPE LYSOZYME 1-RELATED"/>
    <property type="match status" value="1"/>
</dbReference>
<accession>A0A0F9VFE2</accession>
<dbReference type="InterPro" id="IPR023347">
    <property type="entry name" value="Lysozyme_dom_sf"/>
</dbReference>
<dbReference type="GO" id="GO:0016998">
    <property type="term" value="P:cell wall macromolecule catabolic process"/>
    <property type="evidence" value="ECO:0007669"/>
    <property type="project" value="InterPro"/>
</dbReference>
<name>A0A0F9VFE2_9ZZZZ</name>
<dbReference type="GO" id="GO:0009253">
    <property type="term" value="P:peptidoglycan catabolic process"/>
    <property type="evidence" value="ECO:0007669"/>
    <property type="project" value="InterPro"/>
</dbReference>
<dbReference type="InterPro" id="IPR023346">
    <property type="entry name" value="Lysozyme-like_dom_sf"/>
</dbReference>
<dbReference type="SUPFAM" id="SSF53955">
    <property type="entry name" value="Lysozyme-like"/>
    <property type="match status" value="1"/>
</dbReference>
<dbReference type="AlphaFoldDB" id="A0A0F9VFE2"/>
<dbReference type="PANTHER" id="PTHR37406:SF1">
    <property type="entry name" value="T4-TYPE LYSOZYME 1-RELATED"/>
    <property type="match status" value="1"/>
</dbReference>
<evidence type="ECO:0008006" key="4">
    <source>
        <dbReference type="Google" id="ProtNLM"/>
    </source>
</evidence>
<keyword evidence="1" id="KW-0929">Antimicrobial</keyword>
<keyword evidence="2" id="KW-0081">Bacteriolytic enzyme</keyword>
<dbReference type="EMBL" id="LAZR01000365">
    <property type="protein sequence ID" value="KKN72271.1"/>
    <property type="molecule type" value="Genomic_DNA"/>
</dbReference>
<gene>
    <name evidence="3" type="ORF">LCGC14_0412220</name>
</gene>
<dbReference type="InterPro" id="IPR002196">
    <property type="entry name" value="Glyco_hydro_24"/>
</dbReference>
<dbReference type="Gene3D" id="1.10.530.40">
    <property type="match status" value="1"/>
</dbReference>
<evidence type="ECO:0000256" key="2">
    <source>
        <dbReference type="ARBA" id="ARBA00022638"/>
    </source>
</evidence>
<protein>
    <recommendedName>
        <fullName evidence="4">Lysozyme</fullName>
    </recommendedName>
</protein>
<dbReference type="GO" id="GO:0003796">
    <property type="term" value="F:lysozyme activity"/>
    <property type="evidence" value="ECO:0007669"/>
    <property type="project" value="InterPro"/>
</dbReference>
<evidence type="ECO:0000313" key="3">
    <source>
        <dbReference type="EMBL" id="KKN72271.1"/>
    </source>
</evidence>
<dbReference type="Pfam" id="PF00959">
    <property type="entry name" value="Phage_lysozyme"/>
    <property type="match status" value="1"/>
</dbReference>